<dbReference type="GO" id="GO:0016197">
    <property type="term" value="P:endosomal transport"/>
    <property type="evidence" value="ECO:0007669"/>
    <property type="project" value="TreeGrafter"/>
</dbReference>
<organism evidence="4">
    <name type="scientific">Oryza barthii</name>
    <dbReference type="NCBI Taxonomy" id="65489"/>
    <lineage>
        <taxon>Eukaryota</taxon>
        <taxon>Viridiplantae</taxon>
        <taxon>Streptophyta</taxon>
        <taxon>Embryophyta</taxon>
        <taxon>Tracheophyta</taxon>
        <taxon>Spermatophyta</taxon>
        <taxon>Magnoliopsida</taxon>
        <taxon>Liliopsida</taxon>
        <taxon>Poales</taxon>
        <taxon>Poaceae</taxon>
        <taxon>BOP clade</taxon>
        <taxon>Oryzoideae</taxon>
        <taxon>Oryzeae</taxon>
        <taxon>Oryzinae</taxon>
        <taxon>Oryza</taxon>
    </lineage>
</organism>
<dbReference type="InterPro" id="IPR027307">
    <property type="entry name" value="WASH7"/>
</dbReference>
<feature type="domain" description="WASH complex subunit 7 central" evidence="1">
    <location>
        <begin position="617"/>
        <end position="957"/>
    </location>
</feature>
<name>A0A0D3GCH9_9ORYZ</name>
<dbReference type="GO" id="GO:0071203">
    <property type="term" value="C:WASH complex"/>
    <property type="evidence" value="ECO:0007669"/>
    <property type="project" value="InterPro"/>
</dbReference>
<proteinExistence type="predicted"/>
<evidence type="ECO:0008006" key="6">
    <source>
        <dbReference type="Google" id="ProtNLM"/>
    </source>
</evidence>
<dbReference type="PANTHER" id="PTHR31409:SF0">
    <property type="entry name" value="WASH COMPLEX SUBUNIT 4"/>
    <property type="match status" value="1"/>
</dbReference>
<dbReference type="AlphaFoldDB" id="A0A0D3GCH9"/>
<dbReference type="Pfam" id="PF14746">
    <property type="entry name" value="WASH-7_C"/>
    <property type="match status" value="1"/>
</dbReference>
<evidence type="ECO:0000259" key="2">
    <source>
        <dbReference type="Pfam" id="PF14745"/>
    </source>
</evidence>
<dbReference type="GO" id="GO:0005768">
    <property type="term" value="C:endosome"/>
    <property type="evidence" value="ECO:0007669"/>
    <property type="project" value="TreeGrafter"/>
</dbReference>
<dbReference type="InterPro" id="IPR028282">
    <property type="entry name" value="WASH-7_central"/>
</dbReference>
<protein>
    <recommendedName>
        <fullName evidence="6">WASH complex subunit 4 N-terminal domain-containing protein</fullName>
    </recommendedName>
</protein>
<dbReference type="EnsemblPlants" id="OBART06G02290.1">
    <property type="protein sequence ID" value="OBART06G02290.1"/>
    <property type="gene ID" value="OBART06G02290"/>
</dbReference>
<evidence type="ECO:0000313" key="4">
    <source>
        <dbReference type="EnsemblPlants" id="OBART06G02290.1"/>
    </source>
</evidence>
<dbReference type="STRING" id="65489.A0A0D3GCH9"/>
<dbReference type="Gramene" id="OBART06G02290.1">
    <property type="protein sequence ID" value="OBART06G02290.1"/>
    <property type="gene ID" value="OBART06G02290"/>
</dbReference>
<evidence type="ECO:0000259" key="3">
    <source>
        <dbReference type="Pfam" id="PF14746"/>
    </source>
</evidence>
<dbReference type="PaxDb" id="65489-OBART06G02290.1"/>
<dbReference type="PANTHER" id="PTHR31409">
    <property type="entry name" value="WASH COMPLEX SUBUNIT 4"/>
    <property type="match status" value="1"/>
</dbReference>
<evidence type="ECO:0000259" key="1">
    <source>
        <dbReference type="Pfam" id="PF14744"/>
    </source>
</evidence>
<dbReference type="eggNOG" id="KOG3578">
    <property type="taxonomic scope" value="Eukaryota"/>
</dbReference>
<dbReference type="Proteomes" id="UP000026960">
    <property type="component" value="Chromosome 6"/>
</dbReference>
<keyword evidence="5" id="KW-1185">Reference proteome</keyword>
<dbReference type="Pfam" id="PF14745">
    <property type="entry name" value="WASH-4_N"/>
    <property type="match status" value="1"/>
</dbReference>
<dbReference type="InterPro" id="IPR028283">
    <property type="entry name" value="WASH-7_C"/>
</dbReference>
<feature type="domain" description="WASH complex subunit 7 C-terminal" evidence="3">
    <location>
        <begin position="1027"/>
        <end position="1125"/>
    </location>
</feature>
<dbReference type="Pfam" id="PF14744">
    <property type="entry name" value="WASH-7_mid"/>
    <property type="match status" value="1"/>
</dbReference>
<sequence>MASLLLEQQEKLRRHVDEWRFRCRAAVAEIGPRSASTSVSSASVRLRVAPTDPGVGVGAASLLTAAAAAEDNVDVSKFVAVLSHSCLEISRLSDAASSNLYRQLLLFGHTAEGPNEALLEGEPQKTFAHSIPLLLEVYEIINGLVMILGNLLRQLDAICSVRDKNVRPLNSFKGLDLTTAFGSLGEGLMVFLLVDEILRHNGNTRSYLSLFSRMLDKVKSEVDVFSMSFEDVDFLDQVVHNLQKLFDIGFFQRLVQEDSPLCSSITLVRSNKKLLDTFYSFFSESSSEIIQRIGSLKELPIDRRTILHLLGLFLFFTTTTGEAPDKKSMNLLVEIFQLVPVVYVEGGKRIVLSDLIRFHCSPSLSLLPPIKEACEAFGIMKNSYLARLNEMHSRDIQAINDSLSCWSVSFQSAIHPSSQMLTEEWVRHLQKQILQGVVLADRIHMLVLSMLDLHMHLEVPLRREKAKSLCQMIVSLKAIGDLFHMKGSSLVRSLPHIINIIQSDIEQLIISLKTKLQNEIAKGSQAVKTGFLSSLIRGGTDTETRLIDSLSLVLMSLQLLEGGGSSQRQLTLSITMDILHSLGYLDIELVGVRKLISKFSILSNFWSLIDERTNCSFLYWRKEMLVTWLSMVYGDACKLSWLQNIIDAFADGMSLLTLGNVGTVTLQHYEEEIENALRKEVVAPLCRDIETDLRLHVHSTHLKGSVFVNPTKTGVRNLSWYLRMKPLRLPSKFVDIKLLVENHLNSAFYTYSVMSNYDNRMYAEMHQLGELKYGVELEDFHLTVDTADQDFDLKQSMENLDSFSEAYSYNIVKQMFIENDLGGQGRKNLRVLCVDHIAFSAAMCNLQRISAYIDSIFVFLNRMFVDLHALLQSNIEIDLLRDFKQSENTGVSGAHPATQGDMKFALGKLGLGDHALDLLEQVQAAVTRIGSVLGLMMVLTAGRTRYLNNMSRYVRKPKFDLRYTTSCKLLGWDDDIVEIGKVLDMGTRNNDPSDDRIQPFSILATNFSKVELALPYSHFIDRNEVYRKLQSNKLHEMKDFFQIVPSVIVHMMECRLLLKDKLLRREHEDKRYTHTYDGFLLGVAFVLKVLEQDNSFDELNWFASTKAKLEGEAKDRDDKKTDRNTSGASFVSLKLWRSSPPVRTEQQKGGVDKGTRYMQEIELIECLFRLARTVLR</sequence>
<dbReference type="GO" id="GO:0007032">
    <property type="term" value="P:endosome organization"/>
    <property type="evidence" value="ECO:0007669"/>
    <property type="project" value="TreeGrafter"/>
</dbReference>
<evidence type="ECO:0000313" key="5">
    <source>
        <dbReference type="Proteomes" id="UP000026960"/>
    </source>
</evidence>
<reference evidence="4" key="1">
    <citation type="journal article" date="2009" name="Rice">
        <title>De Novo Next Generation Sequencing of Plant Genomes.</title>
        <authorList>
            <person name="Rounsley S."/>
            <person name="Marri P.R."/>
            <person name="Yu Y."/>
            <person name="He R."/>
            <person name="Sisneros N."/>
            <person name="Goicoechea J.L."/>
            <person name="Lee S.J."/>
            <person name="Angelova A."/>
            <person name="Kudrna D."/>
            <person name="Luo M."/>
            <person name="Affourtit J."/>
            <person name="Desany B."/>
            <person name="Knight J."/>
            <person name="Niazi F."/>
            <person name="Egholm M."/>
            <person name="Wing R.A."/>
        </authorList>
    </citation>
    <scope>NUCLEOTIDE SEQUENCE [LARGE SCALE GENOMIC DNA]</scope>
    <source>
        <strain evidence="4">cv. IRGC 105608</strain>
    </source>
</reference>
<dbReference type="HOGENOM" id="CLU_002451_0_0_1"/>
<reference evidence="4" key="2">
    <citation type="submission" date="2015-03" db="UniProtKB">
        <authorList>
            <consortium name="EnsemblPlants"/>
        </authorList>
    </citation>
    <scope>IDENTIFICATION</scope>
</reference>
<dbReference type="InterPro" id="IPR028191">
    <property type="entry name" value="WASH-4_N"/>
</dbReference>
<accession>A0A0D3GCH9</accession>
<feature type="domain" description="WASH complex subunit 4 N-terminal" evidence="2">
    <location>
        <begin position="69"/>
        <end position="616"/>
    </location>
</feature>